<dbReference type="AlphaFoldDB" id="A0A914PGG6"/>
<feature type="region of interest" description="Disordered" evidence="1">
    <location>
        <begin position="21"/>
        <end position="44"/>
    </location>
</feature>
<evidence type="ECO:0000256" key="1">
    <source>
        <dbReference type="SAM" id="MobiDB-lite"/>
    </source>
</evidence>
<sequence length="105" mass="12075">MDECGIFDDSPVSFIMETQFVPPGSKQDEVEEEQDTPLADDQDQDMISDEENYDQIYHEKNGDIIEEDSEHVLTPFIQRNDEDSMEDFVASQELQNVSTSQSDFT</sequence>
<dbReference type="Proteomes" id="UP000887578">
    <property type="component" value="Unplaced"/>
</dbReference>
<reference evidence="3" key="1">
    <citation type="submission" date="2022-11" db="UniProtKB">
        <authorList>
            <consortium name="WormBaseParasite"/>
        </authorList>
    </citation>
    <scope>IDENTIFICATION</scope>
</reference>
<proteinExistence type="predicted"/>
<evidence type="ECO:0000313" key="3">
    <source>
        <dbReference type="WBParaSite" id="PDA_v2.g13866.t1"/>
    </source>
</evidence>
<evidence type="ECO:0000313" key="2">
    <source>
        <dbReference type="Proteomes" id="UP000887578"/>
    </source>
</evidence>
<accession>A0A914PGG6</accession>
<keyword evidence="2" id="KW-1185">Reference proteome</keyword>
<dbReference type="WBParaSite" id="PDA_v2.g13866.t1">
    <property type="protein sequence ID" value="PDA_v2.g13866.t1"/>
    <property type="gene ID" value="PDA_v2.g13866"/>
</dbReference>
<protein>
    <submittedName>
        <fullName evidence="3">Uncharacterized protein</fullName>
    </submittedName>
</protein>
<name>A0A914PGG6_9BILA</name>
<organism evidence="2 3">
    <name type="scientific">Panagrolaimus davidi</name>
    <dbReference type="NCBI Taxonomy" id="227884"/>
    <lineage>
        <taxon>Eukaryota</taxon>
        <taxon>Metazoa</taxon>
        <taxon>Ecdysozoa</taxon>
        <taxon>Nematoda</taxon>
        <taxon>Chromadorea</taxon>
        <taxon>Rhabditida</taxon>
        <taxon>Tylenchina</taxon>
        <taxon>Panagrolaimomorpha</taxon>
        <taxon>Panagrolaimoidea</taxon>
        <taxon>Panagrolaimidae</taxon>
        <taxon>Panagrolaimus</taxon>
    </lineage>
</organism>
<feature type="compositionally biased region" description="Acidic residues" evidence="1">
    <location>
        <begin position="29"/>
        <end position="44"/>
    </location>
</feature>